<dbReference type="RefSeq" id="WP_092448909.1">
    <property type="nucleotide sequence ID" value="NZ_BKAC01000002.1"/>
</dbReference>
<dbReference type="Gene3D" id="2.40.30.10">
    <property type="entry name" value="Translation factors"/>
    <property type="match status" value="1"/>
</dbReference>
<dbReference type="AlphaFoldDB" id="A0A1I2ZNU7"/>
<dbReference type="SUPFAM" id="SSF63380">
    <property type="entry name" value="Riboflavin synthase domain-like"/>
    <property type="match status" value="1"/>
</dbReference>
<dbReference type="Gene3D" id="3.40.50.80">
    <property type="entry name" value="Nucleotide-binding domain of ferredoxin-NADP reductase (FNR) module"/>
    <property type="match status" value="1"/>
</dbReference>
<reference evidence="3 5" key="2">
    <citation type="submission" date="2019-03" db="EMBL/GenBank/DDBJ databases">
        <title>Genomics of glacier-inhabiting Cryobacterium strains.</title>
        <authorList>
            <person name="Liu Q."/>
            <person name="Xin Y.-H."/>
        </authorList>
    </citation>
    <scope>NUCLEOTIDE SEQUENCE [LARGE SCALE GENOMIC DNA]</scope>
    <source>
        <strain evidence="3 5">Hh34</strain>
    </source>
</reference>
<dbReference type="CDD" id="cd06193">
    <property type="entry name" value="siderophore_interacting"/>
    <property type="match status" value="1"/>
</dbReference>
<evidence type="ECO:0000313" key="2">
    <source>
        <dbReference type="EMBL" id="SFH39517.1"/>
    </source>
</evidence>
<name>A0A1I2ZNU7_9MICO</name>
<accession>A0A1I2ZNU7</accession>
<dbReference type="PROSITE" id="PS51384">
    <property type="entry name" value="FAD_FR"/>
    <property type="match status" value="1"/>
</dbReference>
<dbReference type="InterPro" id="IPR013113">
    <property type="entry name" value="SIP_FAD-bd"/>
</dbReference>
<comment type="caution">
    <text evidence="3">The sequence shown here is derived from an EMBL/GenBank/DDBJ whole genome shotgun (WGS) entry which is preliminary data.</text>
</comment>
<feature type="domain" description="FAD-binding FR-type" evidence="1">
    <location>
        <begin position="18"/>
        <end position="155"/>
    </location>
</feature>
<reference evidence="2 4" key="1">
    <citation type="submission" date="2016-10" db="EMBL/GenBank/DDBJ databases">
        <authorList>
            <person name="Varghese N."/>
            <person name="Submissions S."/>
        </authorList>
    </citation>
    <scope>NUCLEOTIDE SEQUENCE [LARGE SCALE GENOMIC DNA]</scope>
    <source>
        <strain evidence="2 4">GMCC 1.11211</strain>
    </source>
</reference>
<keyword evidence="4" id="KW-1185">Reference proteome</keyword>
<dbReference type="PANTHER" id="PTHR30157:SF0">
    <property type="entry name" value="NADPH-DEPENDENT FERRIC-CHELATE REDUCTASE"/>
    <property type="match status" value="1"/>
</dbReference>
<dbReference type="Proteomes" id="UP000199681">
    <property type="component" value="Unassembled WGS sequence"/>
</dbReference>
<evidence type="ECO:0000313" key="5">
    <source>
        <dbReference type="Proteomes" id="UP000297963"/>
    </source>
</evidence>
<evidence type="ECO:0000313" key="3">
    <source>
        <dbReference type="EMBL" id="TFB89614.1"/>
    </source>
</evidence>
<protein>
    <submittedName>
        <fullName evidence="2">NADPH-dependent ferric siderophore reductase, contains FAD-binding and SIP domains</fullName>
    </submittedName>
    <submittedName>
        <fullName evidence="3">Siderophore-interacting protein</fullName>
    </submittedName>
</protein>
<evidence type="ECO:0000313" key="4">
    <source>
        <dbReference type="Proteomes" id="UP000199681"/>
    </source>
</evidence>
<dbReference type="Proteomes" id="UP000297963">
    <property type="component" value="Unassembled WGS sequence"/>
</dbReference>
<dbReference type="InterPro" id="IPR017938">
    <property type="entry name" value="Riboflavin_synthase-like_b-brl"/>
</dbReference>
<dbReference type="STRING" id="995038.SAMN05216274_104207"/>
<proteinExistence type="predicted"/>
<dbReference type="InterPro" id="IPR039261">
    <property type="entry name" value="FNR_nucleotide-bd"/>
</dbReference>
<dbReference type="EMBL" id="SOFE01000001">
    <property type="protein sequence ID" value="TFB89614.1"/>
    <property type="molecule type" value="Genomic_DNA"/>
</dbReference>
<organism evidence="3 5">
    <name type="scientific">Cryobacterium levicorallinum</name>
    <dbReference type="NCBI Taxonomy" id="995038"/>
    <lineage>
        <taxon>Bacteria</taxon>
        <taxon>Bacillati</taxon>
        <taxon>Actinomycetota</taxon>
        <taxon>Actinomycetes</taxon>
        <taxon>Micrococcales</taxon>
        <taxon>Microbacteriaceae</taxon>
        <taxon>Cryobacterium</taxon>
    </lineage>
</organism>
<dbReference type="InterPro" id="IPR017927">
    <property type="entry name" value="FAD-bd_FR_type"/>
</dbReference>
<dbReference type="GO" id="GO:0016491">
    <property type="term" value="F:oxidoreductase activity"/>
    <property type="evidence" value="ECO:0007669"/>
    <property type="project" value="InterPro"/>
</dbReference>
<dbReference type="Pfam" id="PF04954">
    <property type="entry name" value="SIP"/>
    <property type="match status" value="1"/>
</dbReference>
<dbReference type="InterPro" id="IPR039374">
    <property type="entry name" value="SIP_fam"/>
</dbReference>
<dbReference type="PANTHER" id="PTHR30157">
    <property type="entry name" value="FERRIC REDUCTASE, NADPH-DEPENDENT"/>
    <property type="match status" value="1"/>
</dbReference>
<dbReference type="Pfam" id="PF08021">
    <property type="entry name" value="FAD_binding_9"/>
    <property type="match status" value="1"/>
</dbReference>
<gene>
    <name evidence="3" type="ORF">E3O11_01005</name>
    <name evidence="2" type="ORF">SAMN05216274_104207</name>
</gene>
<dbReference type="InterPro" id="IPR007037">
    <property type="entry name" value="SIP_rossman_dom"/>
</dbReference>
<sequence length="322" mass="35389">MLTLPNESATAVLDRPAYRPYRATVVGIRSLSKHFTRVTFFGEQFDTFSTAGLDQRVKIVLPLLGRGLSDIGANDESTIADGSWYARWRALPDADRNPFRTYTVRAVRPELREIDVDFVTHNGHGSLGPAARWLYTASVGSDVLIIGPDERSPGRAIGLDWHPAQATELLLAGDETAAPAICSILESLPAGRRARAFVEVPTEADAPPLDLPSGCEITWLARDTAPHGERLDAAVRGWVANNRSLVKTAVAATPQPWADIDVDCDLLWESPNDETGTGFYAWLAGESCMIKLLRRFLVSETGIDRKRVAFMGYWRLGRSEAQ</sequence>
<evidence type="ECO:0000259" key="1">
    <source>
        <dbReference type="PROSITE" id="PS51384"/>
    </source>
</evidence>
<dbReference type="EMBL" id="FOPW01000004">
    <property type="protein sequence ID" value="SFH39517.1"/>
    <property type="molecule type" value="Genomic_DNA"/>
</dbReference>